<name>A0AAD9J446_9ANNE</name>
<sequence>MWHFLPIGVSTDVLDHCHCDQNGGKLGMPVLKKLSNAEKQTLYYRPCCDNDLELHTWRVKRTSTMMIVKLERGSRCYETTQFVIEDAVNVLPLYTVQNVGTGMTDNNRQVQTQNVTTDNTLAESQIKTSLNATDILQRPDFLSELHIGRLCVVIYDKIPYPGEILNVDEVEVSCMKSLGRKKVADLALKRISTGTLVVM</sequence>
<dbReference type="EMBL" id="JAODUP010000691">
    <property type="protein sequence ID" value="KAK2145265.1"/>
    <property type="molecule type" value="Genomic_DNA"/>
</dbReference>
<keyword evidence="2" id="KW-1185">Reference proteome</keyword>
<proteinExistence type="predicted"/>
<dbReference type="Proteomes" id="UP001208570">
    <property type="component" value="Unassembled WGS sequence"/>
</dbReference>
<comment type="caution">
    <text evidence="1">The sequence shown here is derived from an EMBL/GenBank/DDBJ whole genome shotgun (WGS) entry which is preliminary data.</text>
</comment>
<evidence type="ECO:0000313" key="1">
    <source>
        <dbReference type="EMBL" id="KAK2145265.1"/>
    </source>
</evidence>
<dbReference type="AlphaFoldDB" id="A0AAD9J446"/>
<protein>
    <submittedName>
        <fullName evidence="1">Uncharacterized protein</fullName>
    </submittedName>
</protein>
<evidence type="ECO:0000313" key="2">
    <source>
        <dbReference type="Proteomes" id="UP001208570"/>
    </source>
</evidence>
<gene>
    <name evidence="1" type="ORF">LSH36_691g01021</name>
</gene>
<accession>A0AAD9J446</accession>
<organism evidence="1 2">
    <name type="scientific">Paralvinella palmiformis</name>
    <dbReference type="NCBI Taxonomy" id="53620"/>
    <lineage>
        <taxon>Eukaryota</taxon>
        <taxon>Metazoa</taxon>
        <taxon>Spiralia</taxon>
        <taxon>Lophotrochozoa</taxon>
        <taxon>Annelida</taxon>
        <taxon>Polychaeta</taxon>
        <taxon>Sedentaria</taxon>
        <taxon>Canalipalpata</taxon>
        <taxon>Terebellida</taxon>
        <taxon>Terebelliformia</taxon>
        <taxon>Alvinellidae</taxon>
        <taxon>Paralvinella</taxon>
    </lineage>
</organism>
<reference evidence="1" key="1">
    <citation type="journal article" date="2023" name="Mol. Biol. Evol.">
        <title>Third-Generation Sequencing Reveals the Adaptive Role of the Epigenome in Three Deep-Sea Polychaetes.</title>
        <authorList>
            <person name="Perez M."/>
            <person name="Aroh O."/>
            <person name="Sun Y."/>
            <person name="Lan Y."/>
            <person name="Juniper S.K."/>
            <person name="Young C.R."/>
            <person name="Angers B."/>
            <person name="Qian P.Y."/>
        </authorList>
    </citation>
    <scope>NUCLEOTIDE SEQUENCE</scope>
    <source>
        <strain evidence="1">P08H-3</strain>
    </source>
</reference>